<feature type="transmembrane region" description="Helical" evidence="2">
    <location>
        <begin position="15"/>
        <end position="38"/>
    </location>
</feature>
<dbReference type="InterPro" id="IPR046295">
    <property type="entry name" value="DUF6332"/>
</dbReference>
<gene>
    <name evidence="3" type="ORF">NRO40_02830</name>
</gene>
<feature type="compositionally biased region" description="Gly residues" evidence="1">
    <location>
        <begin position="101"/>
        <end position="110"/>
    </location>
</feature>
<reference evidence="3" key="1">
    <citation type="submission" date="2022-08" db="EMBL/GenBank/DDBJ databases">
        <title>Streptomyces changanensis sp. nov., an actinomycete isolated from soil.</title>
        <authorList>
            <person name="Wu H."/>
            <person name="Han L."/>
        </authorList>
    </citation>
    <scope>NUCLEOTIDE SEQUENCE</scope>
    <source>
        <strain evidence="3">HL-66</strain>
    </source>
</reference>
<evidence type="ECO:0000256" key="1">
    <source>
        <dbReference type="SAM" id="MobiDB-lite"/>
    </source>
</evidence>
<keyword evidence="2" id="KW-0812">Transmembrane</keyword>
<dbReference type="EMBL" id="CP102332">
    <property type="protein sequence ID" value="UUS29871.1"/>
    <property type="molecule type" value="Genomic_DNA"/>
</dbReference>
<name>A0ABY5N136_9ACTN</name>
<keyword evidence="2" id="KW-0472">Membrane</keyword>
<accession>A0ABY5N136</accession>
<feature type="region of interest" description="Disordered" evidence="1">
    <location>
        <begin position="77"/>
        <end position="110"/>
    </location>
</feature>
<keyword evidence="4" id="KW-1185">Reference proteome</keyword>
<evidence type="ECO:0000313" key="3">
    <source>
        <dbReference type="EMBL" id="UUS29871.1"/>
    </source>
</evidence>
<organism evidence="3 4">
    <name type="scientific">Streptomyces changanensis</name>
    <dbReference type="NCBI Taxonomy" id="2964669"/>
    <lineage>
        <taxon>Bacteria</taxon>
        <taxon>Bacillati</taxon>
        <taxon>Actinomycetota</taxon>
        <taxon>Actinomycetes</taxon>
        <taxon>Kitasatosporales</taxon>
        <taxon>Streptomycetaceae</taxon>
        <taxon>Streptomyces</taxon>
    </lineage>
</organism>
<dbReference type="Pfam" id="PF19857">
    <property type="entry name" value="DUF6332"/>
    <property type="match status" value="1"/>
</dbReference>
<feature type="transmembrane region" description="Helical" evidence="2">
    <location>
        <begin position="50"/>
        <end position="71"/>
    </location>
</feature>
<evidence type="ECO:0000313" key="4">
    <source>
        <dbReference type="Proteomes" id="UP001060150"/>
    </source>
</evidence>
<keyword evidence="2" id="KW-1133">Transmembrane helix</keyword>
<dbReference type="RefSeq" id="WP_198549247.1">
    <property type="nucleotide sequence ID" value="NZ_CP102332.1"/>
</dbReference>
<proteinExistence type="predicted"/>
<dbReference type="Proteomes" id="UP001060150">
    <property type="component" value="Chromosome"/>
</dbReference>
<sequence length="110" mass="11532">MTPDQMRRDAVTVEIGYAVVTGALLAAAVFCLVASPVLLLEPSRAVQRGLLVAASSAAGLAFAVRAVRVLWRFGRRHPRRGRPDEGPHGSAYRAEGTAPRRGGGCAGPGR</sequence>
<protein>
    <submittedName>
        <fullName evidence="3">DUF6332 family protein</fullName>
    </submittedName>
</protein>
<evidence type="ECO:0000256" key="2">
    <source>
        <dbReference type="SAM" id="Phobius"/>
    </source>
</evidence>